<proteinExistence type="predicted"/>
<dbReference type="GeneID" id="26519837"/>
<dbReference type="KEGG" id="vg:26519837"/>
<dbReference type="RefSeq" id="YP_009191319.1">
    <property type="nucleotide sequence ID" value="NC_028693.2"/>
</dbReference>
<name>A0A0S2MY83_9CAUD</name>
<organism evidence="1 2">
    <name type="scientific">Enterococcus phage vB_EfaP_IME195</name>
    <dbReference type="NCBI Taxonomy" id="1747288"/>
    <lineage>
        <taxon>Viruses</taxon>
        <taxon>Duplodnaviria</taxon>
        <taxon>Heunggongvirae</taxon>
        <taxon>Uroviricota</taxon>
        <taxon>Caudoviricetes</taxon>
        <taxon>Rountreeviridae</taxon>
        <taxon>Sarlesvirinae</taxon>
        <taxon>Copernicusvirus</taxon>
        <taxon>Copernicusvirus IME195</taxon>
    </lineage>
</organism>
<keyword evidence="2" id="KW-1185">Reference proteome</keyword>
<sequence length="52" mass="6048">MKVRIIKPTQEDLKKGIAYGTELEIVSSSFGFINVKYFDEVVPFLSYQIEYI</sequence>
<dbReference type="Proteomes" id="UP000203627">
    <property type="component" value="Segment"/>
</dbReference>
<dbReference type="EMBL" id="KT932700">
    <property type="protein sequence ID" value="ALO80842.1"/>
    <property type="molecule type" value="Genomic_DNA"/>
</dbReference>
<reference evidence="1" key="1">
    <citation type="submission" date="2015-10" db="EMBL/GenBank/DDBJ databases">
        <authorList>
            <person name="Tong Y."/>
            <person name="Zhang X."/>
            <person name="An X."/>
            <person name="Mi Z."/>
        </authorList>
    </citation>
    <scope>NUCLEOTIDE SEQUENCE [LARGE SCALE GENOMIC DNA]</scope>
</reference>
<protein>
    <submittedName>
        <fullName evidence="1">Uncharacterized protein</fullName>
    </submittedName>
</protein>
<evidence type="ECO:0000313" key="2">
    <source>
        <dbReference type="Proteomes" id="UP000203627"/>
    </source>
</evidence>
<evidence type="ECO:0000313" key="1">
    <source>
        <dbReference type="EMBL" id="ALO80842.1"/>
    </source>
</evidence>
<accession>A0A0S2MY83</accession>